<evidence type="ECO:0000256" key="2">
    <source>
        <dbReference type="PROSITE-ProRule" id="PRU00723"/>
    </source>
</evidence>
<feature type="compositionally biased region" description="Basic residues" evidence="3">
    <location>
        <begin position="384"/>
        <end position="393"/>
    </location>
</feature>
<dbReference type="InterPro" id="IPR000571">
    <property type="entry name" value="Znf_CCCH"/>
</dbReference>
<keyword evidence="2" id="KW-0862">Zinc</keyword>
<comment type="caution">
    <text evidence="5">The sequence shown here is derived from an EMBL/GenBank/DDBJ whole genome shotgun (WGS) entry which is preliminary data.</text>
</comment>
<keyword evidence="2" id="KW-0863">Zinc-finger</keyword>
<feature type="compositionally biased region" description="Pro residues" evidence="3">
    <location>
        <begin position="217"/>
        <end position="226"/>
    </location>
</feature>
<evidence type="ECO:0000313" key="5">
    <source>
        <dbReference type="EMBL" id="KAF7375666.1"/>
    </source>
</evidence>
<feature type="zinc finger region" description="C3H1-type" evidence="2">
    <location>
        <begin position="309"/>
        <end position="336"/>
    </location>
</feature>
<name>A0A8H6ZG57_9AGAR</name>
<feature type="zinc finger region" description="C3H1-type" evidence="2">
    <location>
        <begin position="275"/>
        <end position="302"/>
    </location>
</feature>
<keyword evidence="2" id="KW-0479">Metal-binding</keyword>
<gene>
    <name evidence="5" type="ORF">MSAN_00455700</name>
</gene>
<proteinExistence type="predicted"/>
<keyword evidence="6" id="KW-1185">Reference proteome</keyword>
<dbReference type="EMBL" id="JACAZH010000002">
    <property type="protein sequence ID" value="KAF7375666.1"/>
    <property type="molecule type" value="Genomic_DNA"/>
</dbReference>
<dbReference type="Proteomes" id="UP000623467">
    <property type="component" value="Unassembled WGS sequence"/>
</dbReference>
<dbReference type="SMART" id="SM00028">
    <property type="entry name" value="TPR"/>
    <property type="match status" value="3"/>
</dbReference>
<dbReference type="SMART" id="SM00356">
    <property type="entry name" value="ZnF_C3H1"/>
    <property type="match status" value="2"/>
</dbReference>
<dbReference type="InterPro" id="IPR051966">
    <property type="entry name" value="RPAP3"/>
</dbReference>
<feature type="compositionally biased region" description="Low complexity" evidence="3">
    <location>
        <begin position="242"/>
        <end position="255"/>
    </location>
</feature>
<feature type="region of interest" description="Disordered" evidence="3">
    <location>
        <begin position="1"/>
        <end position="20"/>
    </location>
</feature>
<protein>
    <recommendedName>
        <fullName evidence="4">C3H1-type domain-containing protein</fullName>
    </recommendedName>
</protein>
<feature type="region of interest" description="Disordered" evidence="3">
    <location>
        <begin position="169"/>
        <end position="275"/>
    </location>
</feature>
<dbReference type="SUPFAM" id="SSF48452">
    <property type="entry name" value="TPR-like"/>
    <property type="match status" value="1"/>
</dbReference>
<evidence type="ECO:0000259" key="4">
    <source>
        <dbReference type="PROSITE" id="PS50103"/>
    </source>
</evidence>
<dbReference type="GO" id="GO:0008270">
    <property type="term" value="F:zinc ion binding"/>
    <property type="evidence" value="ECO:0007669"/>
    <property type="project" value="UniProtKB-KW"/>
</dbReference>
<dbReference type="GO" id="GO:0101031">
    <property type="term" value="C:protein folding chaperone complex"/>
    <property type="evidence" value="ECO:0007669"/>
    <property type="project" value="TreeGrafter"/>
</dbReference>
<dbReference type="AlphaFoldDB" id="A0A8H6ZG57"/>
<dbReference type="InterPro" id="IPR019734">
    <property type="entry name" value="TPR_rpt"/>
</dbReference>
<feature type="compositionally biased region" description="Low complexity" evidence="3">
    <location>
        <begin position="174"/>
        <end position="216"/>
    </location>
</feature>
<feature type="domain" description="C3H1-type" evidence="4">
    <location>
        <begin position="309"/>
        <end position="336"/>
    </location>
</feature>
<evidence type="ECO:0000313" key="6">
    <source>
        <dbReference type="Proteomes" id="UP000623467"/>
    </source>
</evidence>
<accession>A0A8H6ZG57</accession>
<dbReference type="OrthoDB" id="629492at2759"/>
<sequence length="475" mass="48384">MSTTSSPGDPEPEHEVIEDNGDAIVVLTPDTATLERALAERAAKRQAVVSKKRQTAKDKQAFGVTLMKIKNYVGAAACFAEACKLWRMNPIAHCDLATAYLHLGRFKDAEASASIALGLDPKLVEARYARAMARKGCGNARGAIIDLTTVLELAPDNASAQAALRDLEAERDAPPASTSTSEPTPPADSEGAAAPAASDGAAAASGEAAATAADPPSTDPPAPAPTEPVAGVADPDPEASYAHPLPTSPPLSHSALFDDDSASDTSDALHTGTGTGARTPCLFYNTSSCARGSACTFSHAPDRRSVRDGLGKNVCLYHLVGLCKFGPKCIYKHGREALGSGVGKAAAGTGVAEEGAPGAGAGANGDAERDPNDAKSGSGSKNTSRPKGKSKKVPRAEPHNPQVNALNVNANMLASLTAQHAALSAELQRRMALFQMNAGIGPYGGMPAGVGIPGQGQGVPSAGFTTEYVPPPARG</sequence>
<dbReference type="PROSITE" id="PS50103">
    <property type="entry name" value="ZF_C3H1"/>
    <property type="match status" value="2"/>
</dbReference>
<dbReference type="PANTHER" id="PTHR46423">
    <property type="entry name" value="RNA POLYMERASE II-ASSOCIATED PROTEIN 3"/>
    <property type="match status" value="1"/>
</dbReference>
<dbReference type="Gene3D" id="1.25.40.10">
    <property type="entry name" value="Tetratricopeptide repeat domain"/>
    <property type="match status" value="1"/>
</dbReference>
<reference evidence="5" key="1">
    <citation type="submission" date="2020-05" db="EMBL/GenBank/DDBJ databases">
        <title>Mycena genomes resolve the evolution of fungal bioluminescence.</title>
        <authorList>
            <person name="Tsai I.J."/>
        </authorList>
    </citation>
    <scope>NUCLEOTIDE SEQUENCE</scope>
    <source>
        <strain evidence="5">160909Yilan</strain>
    </source>
</reference>
<organism evidence="5 6">
    <name type="scientific">Mycena sanguinolenta</name>
    <dbReference type="NCBI Taxonomy" id="230812"/>
    <lineage>
        <taxon>Eukaryota</taxon>
        <taxon>Fungi</taxon>
        <taxon>Dikarya</taxon>
        <taxon>Basidiomycota</taxon>
        <taxon>Agaricomycotina</taxon>
        <taxon>Agaricomycetes</taxon>
        <taxon>Agaricomycetidae</taxon>
        <taxon>Agaricales</taxon>
        <taxon>Marasmiineae</taxon>
        <taxon>Mycenaceae</taxon>
        <taxon>Mycena</taxon>
    </lineage>
</organism>
<evidence type="ECO:0000256" key="3">
    <source>
        <dbReference type="SAM" id="MobiDB-lite"/>
    </source>
</evidence>
<dbReference type="PANTHER" id="PTHR46423:SF1">
    <property type="entry name" value="RNA POLYMERASE II-ASSOCIATED PROTEIN 3"/>
    <property type="match status" value="1"/>
</dbReference>
<dbReference type="InterPro" id="IPR011990">
    <property type="entry name" value="TPR-like_helical_dom_sf"/>
</dbReference>
<feature type="domain" description="C3H1-type" evidence="4">
    <location>
        <begin position="275"/>
        <end position="302"/>
    </location>
</feature>
<evidence type="ECO:0000256" key="1">
    <source>
        <dbReference type="ARBA" id="ARBA00022803"/>
    </source>
</evidence>
<dbReference type="Gene3D" id="3.30.1370.210">
    <property type="match status" value="1"/>
</dbReference>
<keyword evidence="1" id="KW-0802">TPR repeat</keyword>
<feature type="region of interest" description="Disordered" evidence="3">
    <location>
        <begin position="355"/>
        <end position="402"/>
    </location>
</feature>